<organism evidence="1 2">
    <name type="scientific">Hermetia illucens</name>
    <name type="common">Black soldier fly</name>
    <dbReference type="NCBI Taxonomy" id="343691"/>
    <lineage>
        <taxon>Eukaryota</taxon>
        <taxon>Metazoa</taxon>
        <taxon>Ecdysozoa</taxon>
        <taxon>Arthropoda</taxon>
        <taxon>Hexapoda</taxon>
        <taxon>Insecta</taxon>
        <taxon>Pterygota</taxon>
        <taxon>Neoptera</taxon>
        <taxon>Endopterygota</taxon>
        <taxon>Diptera</taxon>
        <taxon>Brachycera</taxon>
        <taxon>Stratiomyomorpha</taxon>
        <taxon>Stratiomyidae</taxon>
        <taxon>Hermetiinae</taxon>
        <taxon>Hermetia</taxon>
    </lineage>
</organism>
<reference evidence="1 2" key="1">
    <citation type="submission" date="2020-11" db="EMBL/GenBank/DDBJ databases">
        <authorList>
            <person name="Wallbank WR R."/>
            <person name="Pardo Diaz C."/>
            <person name="Kozak K."/>
            <person name="Martin S."/>
            <person name="Jiggins C."/>
            <person name="Moest M."/>
            <person name="Warren A I."/>
            <person name="Generalovic N T."/>
            <person name="Byers J.R.P. K."/>
            <person name="Montejo-Kovacevich G."/>
            <person name="Yen C E."/>
        </authorList>
    </citation>
    <scope>NUCLEOTIDE SEQUENCE [LARGE SCALE GENOMIC DNA]</scope>
</reference>
<evidence type="ECO:0000313" key="2">
    <source>
        <dbReference type="Proteomes" id="UP000594454"/>
    </source>
</evidence>
<accession>A0A7R8YUZ2</accession>
<gene>
    <name evidence="1" type="ORF">HERILL_LOCUS6251</name>
</gene>
<dbReference type="Proteomes" id="UP000594454">
    <property type="component" value="Chromosome 2"/>
</dbReference>
<name>A0A7R8YUZ2_HERIL</name>
<dbReference type="EMBL" id="LR899010">
    <property type="protein sequence ID" value="CAD7083279.1"/>
    <property type="molecule type" value="Genomic_DNA"/>
</dbReference>
<proteinExistence type="predicted"/>
<dbReference type="InParanoid" id="A0A7R8YUZ2"/>
<evidence type="ECO:0000313" key="1">
    <source>
        <dbReference type="EMBL" id="CAD7083279.1"/>
    </source>
</evidence>
<dbReference type="AlphaFoldDB" id="A0A7R8YUZ2"/>
<sequence length="274" mass="32573">MGPIEVCMALFTYIRCLRNISSDPRWASTPVQQTHRTNIQVKAFNTKIFETCDCPGKTSFPLAITEEVREWAALKFQSFMKMCYVKWLLRYHSKQDKSRKYYHQIKKDSKAFFQRHFVDPIESFKHFLLDYLFNSSFERFNFLQLSIPVEPVARFADLFEFVDDFNFTVTRLTRTYDFPERVRTRQWYPLKTGCLFSHSSRMHRYMLRAKSPISSSKVMFGVTVLDNDELKLVPMYDVDNMWGLSQNNFGYKVFICMFALVDFTDELTKIPPPK</sequence>
<keyword evidence="2" id="KW-1185">Reference proteome</keyword>
<dbReference type="OrthoDB" id="9374162at2759"/>
<protein>
    <submittedName>
        <fullName evidence="1">Uncharacterized protein</fullName>
    </submittedName>
</protein>